<dbReference type="EMBL" id="KI669460">
    <property type="protein sequence ID" value="OCF60196.1"/>
    <property type="molecule type" value="Genomic_DNA"/>
</dbReference>
<reference evidence="2" key="2">
    <citation type="submission" date="2013-12" db="EMBL/GenBank/DDBJ databases">
        <title>Evolution of pathogenesis and genome organization in the Tremellales.</title>
        <authorList>
            <person name="Cuomo C."/>
            <person name="Litvintseva A."/>
            <person name="Heitman J."/>
            <person name="Chen Y."/>
            <person name="Sun S."/>
            <person name="Springer D."/>
            <person name="Dromer F."/>
            <person name="Young S."/>
            <person name="Zeng Q."/>
            <person name="Chapman S."/>
            <person name="Gujja S."/>
            <person name="Saif S."/>
            <person name="Birren B."/>
        </authorList>
    </citation>
    <scope>NUCLEOTIDE SEQUENCE [LARGE SCALE GENOMIC DNA]</scope>
    <source>
        <strain evidence="2">CBS 10435</strain>
    </source>
</reference>
<sequence>MVPPPNAHSESSLPNFMESLSFSEEHPQASRVLPVSHLIFDILEKEIPLKLLRVSKPFQKKVDMQSGGFGPVHYLIYHYLKTEHPHALLKVTKQLDQKLIPIVYRRVKLGPDGLYTLLRYLVLSNKDSQSSGTDDTTVNEGVVEALKYTSHTEISDIEQCEELEEVMDNWMVHSDELIFPYLKHLSLGENVIIDSLSSTDEGGIYTLQPKFNIFTSVIKLSSPTTLCIDWPETYDKERSSDPDDGGSLIDWFVPELLHNLDENTCNIKEIKVHVRYNNIGHLIFKIMGYGPGWRPKIKLDMVNMPGEELKGIIQHVFWSVVNAMNGLIEEDLHFDSTMIGEPFSFFLLDDEGNKDQVIEEVLEEVTDDYEALYDTVQDATTWKSQDNEDEWKCRCGRHIPDWKATNMKRRSPTPEVEVMDHTQRKIDEYFKPLKNNSQMGEAWR</sequence>
<name>A0A1B9IXD9_9TREE</name>
<reference evidence="1 2" key="1">
    <citation type="submission" date="2013-07" db="EMBL/GenBank/DDBJ databases">
        <title>The Genome Sequence of Kwoniella mangroviensis CBS10435.</title>
        <authorList>
            <consortium name="The Broad Institute Genome Sequencing Platform"/>
            <person name="Cuomo C."/>
            <person name="Litvintseva A."/>
            <person name="Chen Y."/>
            <person name="Heitman J."/>
            <person name="Sun S."/>
            <person name="Springer D."/>
            <person name="Dromer F."/>
            <person name="Young S.K."/>
            <person name="Zeng Q."/>
            <person name="Gargeya S."/>
            <person name="Fitzgerald M."/>
            <person name="Abouelleil A."/>
            <person name="Alvarado L."/>
            <person name="Berlin A.M."/>
            <person name="Chapman S.B."/>
            <person name="Dewar J."/>
            <person name="Goldberg J."/>
            <person name="Griggs A."/>
            <person name="Gujja S."/>
            <person name="Hansen M."/>
            <person name="Howarth C."/>
            <person name="Imamovic A."/>
            <person name="Larimer J."/>
            <person name="McCowan C."/>
            <person name="Murphy C."/>
            <person name="Pearson M."/>
            <person name="Priest M."/>
            <person name="Roberts A."/>
            <person name="Saif S."/>
            <person name="Shea T."/>
            <person name="Sykes S."/>
            <person name="Wortman J."/>
            <person name="Nusbaum C."/>
            <person name="Birren B."/>
        </authorList>
    </citation>
    <scope>NUCLEOTIDE SEQUENCE [LARGE SCALE GENOMIC DNA]</scope>
    <source>
        <strain evidence="1 2">CBS 10435</strain>
    </source>
</reference>
<organism evidence="1 2">
    <name type="scientific">Kwoniella mangroviensis CBS 10435</name>
    <dbReference type="NCBI Taxonomy" id="1331196"/>
    <lineage>
        <taxon>Eukaryota</taxon>
        <taxon>Fungi</taxon>
        <taxon>Dikarya</taxon>
        <taxon>Basidiomycota</taxon>
        <taxon>Agaricomycotina</taxon>
        <taxon>Tremellomycetes</taxon>
        <taxon>Tremellales</taxon>
        <taxon>Cryptococcaceae</taxon>
        <taxon>Kwoniella</taxon>
    </lineage>
</organism>
<dbReference type="OrthoDB" id="2564858at2759"/>
<evidence type="ECO:0000313" key="2">
    <source>
        <dbReference type="Proteomes" id="UP000092583"/>
    </source>
</evidence>
<gene>
    <name evidence="1" type="ORF">L486_02876</name>
</gene>
<evidence type="ECO:0000313" key="1">
    <source>
        <dbReference type="EMBL" id="OCF60196.1"/>
    </source>
</evidence>
<dbReference type="AlphaFoldDB" id="A0A1B9IXD9"/>
<protein>
    <submittedName>
        <fullName evidence="1">Uncharacterized protein</fullName>
    </submittedName>
</protein>
<keyword evidence="2" id="KW-1185">Reference proteome</keyword>
<accession>A0A1B9IXD9</accession>
<proteinExistence type="predicted"/>
<dbReference type="Proteomes" id="UP000092583">
    <property type="component" value="Unassembled WGS sequence"/>
</dbReference>